<keyword evidence="1" id="KW-1133">Transmembrane helix</keyword>
<accession>A0ABW5SDR6</accession>
<gene>
    <name evidence="2" type="ORF">ACFSQ0_07140</name>
</gene>
<feature type="transmembrane region" description="Helical" evidence="1">
    <location>
        <begin position="38"/>
        <end position="60"/>
    </location>
</feature>
<dbReference type="EMBL" id="JBHULZ010000033">
    <property type="protein sequence ID" value="MFD2697764.1"/>
    <property type="molecule type" value="Genomic_DNA"/>
</dbReference>
<evidence type="ECO:0000256" key="1">
    <source>
        <dbReference type="SAM" id="Phobius"/>
    </source>
</evidence>
<evidence type="ECO:0000313" key="2">
    <source>
        <dbReference type="EMBL" id="MFD2697764.1"/>
    </source>
</evidence>
<feature type="transmembrane region" description="Helical" evidence="1">
    <location>
        <begin position="106"/>
        <end position="128"/>
    </location>
</feature>
<keyword evidence="3" id="KW-1185">Reference proteome</keyword>
<keyword evidence="1" id="KW-0812">Transmembrane</keyword>
<proteinExistence type="predicted"/>
<dbReference type="Proteomes" id="UP001597357">
    <property type="component" value="Unassembled WGS sequence"/>
</dbReference>
<organism evidence="2 3">
    <name type="scientific">Mesonia sediminis</name>
    <dbReference type="NCBI Taxonomy" id="1703946"/>
    <lineage>
        <taxon>Bacteria</taxon>
        <taxon>Pseudomonadati</taxon>
        <taxon>Bacteroidota</taxon>
        <taxon>Flavobacteriia</taxon>
        <taxon>Flavobacteriales</taxon>
        <taxon>Flavobacteriaceae</taxon>
        <taxon>Mesonia</taxon>
    </lineage>
</organism>
<comment type="caution">
    <text evidence="2">The sequence shown here is derived from an EMBL/GenBank/DDBJ whole genome shotgun (WGS) entry which is preliminary data.</text>
</comment>
<reference evidence="3" key="1">
    <citation type="journal article" date="2019" name="Int. J. Syst. Evol. Microbiol.">
        <title>The Global Catalogue of Microorganisms (GCM) 10K type strain sequencing project: providing services to taxonomists for standard genome sequencing and annotation.</title>
        <authorList>
            <consortium name="The Broad Institute Genomics Platform"/>
            <consortium name="The Broad Institute Genome Sequencing Center for Infectious Disease"/>
            <person name="Wu L."/>
            <person name="Ma J."/>
        </authorList>
    </citation>
    <scope>NUCLEOTIDE SEQUENCE [LARGE SCALE GENOMIC DNA]</scope>
    <source>
        <strain evidence="3">KCTC 42255</strain>
    </source>
</reference>
<feature type="transmembrane region" description="Helical" evidence="1">
    <location>
        <begin position="6"/>
        <end position="26"/>
    </location>
</feature>
<protein>
    <submittedName>
        <fullName evidence="2">Uncharacterized protein</fullName>
    </submittedName>
</protein>
<sequence length="139" mass="15974">MSPITIPYHILIPVIICIVGLIMILAKRKKIFRKNKRRLLWISLTVFLLAYLSVVGSALYDDIYAQWNLNSYDLNKDGFFSGNEINEKQSQAMAKLTNDIGRNLSFITGIIFGLPFMILTYIGGLILTKRKKNYTQQRL</sequence>
<keyword evidence="1" id="KW-0472">Membrane</keyword>
<dbReference type="RefSeq" id="WP_123796503.1">
    <property type="nucleotide sequence ID" value="NZ_JBHULZ010000033.1"/>
</dbReference>
<evidence type="ECO:0000313" key="3">
    <source>
        <dbReference type="Proteomes" id="UP001597357"/>
    </source>
</evidence>
<name>A0ABW5SDR6_9FLAO</name>